<dbReference type="PANTHER" id="PTHR45348:SF2">
    <property type="entry name" value="ZINC-TYPE ALCOHOL DEHYDROGENASE-LIKE PROTEIN C2E1P3.01"/>
    <property type="match status" value="1"/>
</dbReference>
<dbReference type="EMBL" id="BPQB01000014">
    <property type="protein sequence ID" value="GJE89865.1"/>
    <property type="molecule type" value="Genomic_DNA"/>
</dbReference>
<dbReference type="InterPro" id="IPR047122">
    <property type="entry name" value="Trans-enoyl_RdTase-like"/>
</dbReference>
<dbReference type="InterPro" id="IPR011032">
    <property type="entry name" value="GroES-like_sf"/>
</dbReference>
<dbReference type="SMART" id="SM00829">
    <property type="entry name" value="PKS_ER"/>
    <property type="match status" value="1"/>
</dbReference>
<dbReference type="InterPro" id="IPR013154">
    <property type="entry name" value="ADH-like_N"/>
</dbReference>
<dbReference type="OrthoDB" id="3233595at2759"/>
<dbReference type="Gene3D" id="3.40.50.720">
    <property type="entry name" value="NAD(P)-binding Rossmann-like Domain"/>
    <property type="match status" value="1"/>
</dbReference>
<reference evidence="2 3" key="1">
    <citation type="submission" date="2021-08" db="EMBL/GenBank/DDBJ databases">
        <title>Draft Genome Sequence of Phanerochaete sordida strain YK-624.</title>
        <authorList>
            <person name="Mori T."/>
            <person name="Dohra H."/>
            <person name="Suzuki T."/>
            <person name="Kawagishi H."/>
            <person name="Hirai H."/>
        </authorList>
    </citation>
    <scope>NUCLEOTIDE SEQUENCE [LARGE SCALE GENOMIC DNA]</scope>
    <source>
        <strain evidence="2 3">YK-624</strain>
    </source>
</reference>
<dbReference type="Gene3D" id="3.90.180.10">
    <property type="entry name" value="Medium-chain alcohol dehydrogenases, catalytic domain"/>
    <property type="match status" value="1"/>
</dbReference>
<dbReference type="InterPro" id="IPR036291">
    <property type="entry name" value="NAD(P)-bd_dom_sf"/>
</dbReference>
<sequence>MPQKVLLLTNTLSAGGRFVVGETDVPAPGPGHVLVEVHATALNPMEAVIADTGAFVPKWPTSLGFDAAGVVAKLGEAVAGFVVGDRVMHSGTFAGSVFVTTYQQYVVMSVDYIAKVPQSITLDQAATIPSTAATAAFGLYHKKQTPFGGIELTPPWEGGRGKYAGEPIVIIAGATNVGQHTIQFAKLSGFSPIITTASPHNEAYLKSLGATHVIDRSLPLAAHVRAITDKPVQYGYDAISLPETQDALYDLLAPGGRLLLVKHTVAIDPAKLAAGDKYVGCVFADPQAPGMQDIGRTFYAHLAQLVEAGDIKPTRLEVLPNGLAGIPDGLQRLKQGVSALKLVARPQETP</sequence>
<dbReference type="SUPFAM" id="SSF51735">
    <property type="entry name" value="NAD(P)-binding Rossmann-fold domains"/>
    <property type="match status" value="1"/>
</dbReference>
<dbReference type="AlphaFoldDB" id="A0A9P3G9F0"/>
<comment type="caution">
    <text evidence="2">The sequence shown here is derived from an EMBL/GenBank/DDBJ whole genome shotgun (WGS) entry which is preliminary data.</text>
</comment>
<dbReference type="SUPFAM" id="SSF50129">
    <property type="entry name" value="GroES-like"/>
    <property type="match status" value="1"/>
</dbReference>
<evidence type="ECO:0000313" key="3">
    <source>
        <dbReference type="Proteomes" id="UP000703269"/>
    </source>
</evidence>
<dbReference type="PANTHER" id="PTHR45348">
    <property type="entry name" value="HYPOTHETICAL OXIDOREDUCTASE (EUROFUNG)"/>
    <property type="match status" value="1"/>
</dbReference>
<organism evidence="2 3">
    <name type="scientific">Phanerochaete sordida</name>
    <dbReference type="NCBI Taxonomy" id="48140"/>
    <lineage>
        <taxon>Eukaryota</taxon>
        <taxon>Fungi</taxon>
        <taxon>Dikarya</taxon>
        <taxon>Basidiomycota</taxon>
        <taxon>Agaricomycotina</taxon>
        <taxon>Agaricomycetes</taxon>
        <taxon>Polyporales</taxon>
        <taxon>Phanerochaetaceae</taxon>
        <taxon>Phanerochaete</taxon>
    </lineage>
</organism>
<gene>
    <name evidence="2" type="ORF">PsYK624_059750</name>
</gene>
<accession>A0A9P3G9F0</accession>
<keyword evidence="3" id="KW-1185">Reference proteome</keyword>
<dbReference type="GO" id="GO:0016651">
    <property type="term" value="F:oxidoreductase activity, acting on NAD(P)H"/>
    <property type="evidence" value="ECO:0007669"/>
    <property type="project" value="InterPro"/>
</dbReference>
<dbReference type="Proteomes" id="UP000703269">
    <property type="component" value="Unassembled WGS sequence"/>
</dbReference>
<name>A0A9P3G9F0_9APHY</name>
<proteinExistence type="predicted"/>
<dbReference type="CDD" id="cd08249">
    <property type="entry name" value="enoyl_reductase_like"/>
    <property type="match status" value="1"/>
</dbReference>
<evidence type="ECO:0000313" key="2">
    <source>
        <dbReference type="EMBL" id="GJE89865.1"/>
    </source>
</evidence>
<dbReference type="InterPro" id="IPR020843">
    <property type="entry name" value="ER"/>
</dbReference>
<protein>
    <submittedName>
        <fullName evidence="2">Zinc-binding alcohol dehydrogenase family protein</fullName>
    </submittedName>
</protein>
<dbReference type="InterPro" id="IPR013149">
    <property type="entry name" value="ADH-like_C"/>
</dbReference>
<feature type="domain" description="Enoyl reductase (ER)" evidence="1">
    <location>
        <begin position="15"/>
        <end position="344"/>
    </location>
</feature>
<evidence type="ECO:0000259" key="1">
    <source>
        <dbReference type="SMART" id="SM00829"/>
    </source>
</evidence>
<dbReference type="Pfam" id="PF00107">
    <property type="entry name" value="ADH_zinc_N"/>
    <property type="match status" value="1"/>
</dbReference>
<dbReference type="Pfam" id="PF08240">
    <property type="entry name" value="ADH_N"/>
    <property type="match status" value="1"/>
</dbReference>